<sequence>MYLFGPNLKAQWWLIDDHEIFYFLKTEKKPSSWLDFFGILIDQTEVGQFGSSSRYRISYYSLRLIETILWKDNVFLWYAFRMGIAMLFSFSILRIFTRYFSLAISILFLLSVFSFRYWSDIFSRLGTGEVYAVLGVALILISLTEYDFRNKNQLWIYIFIFLGVVIASGSKENFIVLILLPISILFIERSQSSNWSKRSILICSILFNLVTFTSLYLFFNKSKVDVYGNSVLLSDRISMLLTRFENEFVLNMVALIGGILSFGSLFYIREKRNIISPVLAIPFVFLGILLFNILFYNGIWPTQSRYDFPGILVYQAGLFLLLYLNFESFLKFTNIQFDTMKLPVQGILMLLLVSFVSIKGMNNLQKDSRANMKRTISFQTSLNEIKSDSTSDTIILYVHQALDFEPVDSFIRFLNYFENDKPKMVSVTATSAESEFKNGLLNSMRSLSKLGSPELKILPLDFERLKGKSCLLVYFPPATIENLPKISGCKSLSSKIVSF</sequence>
<dbReference type="Proteomes" id="UP000298429">
    <property type="component" value="Unassembled WGS sequence"/>
</dbReference>
<feature type="transmembrane region" description="Helical" evidence="1">
    <location>
        <begin position="311"/>
        <end position="330"/>
    </location>
</feature>
<keyword evidence="1" id="KW-0472">Membrane</keyword>
<feature type="transmembrane region" description="Helical" evidence="1">
    <location>
        <begin position="248"/>
        <end position="268"/>
    </location>
</feature>
<feature type="transmembrane region" description="Helical" evidence="1">
    <location>
        <begin position="99"/>
        <end position="118"/>
    </location>
</feature>
<dbReference type="EMBL" id="RQGN01000071">
    <property type="protein sequence ID" value="TGL98127.1"/>
    <property type="molecule type" value="Genomic_DNA"/>
</dbReference>
<reference evidence="2 3" key="1">
    <citation type="journal article" date="2019" name="PLoS Negl. Trop. Dis.">
        <title>Revisiting the worldwide diversity of Leptospira species in the environment.</title>
        <authorList>
            <person name="Vincent A.T."/>
            <person name="Schiettekatte O."/>
            <person name="Bourhy P."/>
            <person name="Veyrier F.J."/>
            <person name="Picardeau M."/>
        </authorList>
    </citation>
    <scope>NUCLEOTIDE SEQUENCE [LARGE SCALE GENOMIC DNA]</scope>
    <source>
        <strain evidence="2 3">201702444</strain>
    </source>
</reference>
<feature type="transmembrane region" description="Helical" evidence="1">
    <location>
        <begin position="199"/>
        <end position="219"/>
    </location>
</feature>
<proteinExistence type="predicted"/>
<protein>
    <recommendedName>
        <fullName evidence="4">Glycosyltransferase RgtA/B/C/D-like domain-containing protein</fullName>
    </recommendedName>
</protein>
<evidence type="ECO:0000313" key="3">
    <source>
        <dbReference type="Proteomes" id="UP000298429"/>
    </source>
</evidence>
<dbReference type="OrthoDB" id="330621at2"/>
<name>A0A5F2B115_9LEPT</name>
<comment type="caution">
    <text evidence="2">The sequence shown here is derived from an EMBL/GenBank/DDBJ whole genome shotgun (WGS) entry which is preliminary data.</text>
</comment>
<accession>A0A5F2B115</accession>
<evidence type="ECO:0000313" key="2">
    <source>
        <dbReference type="EMBL" id="TGL98127.1"/>
    </source>
</evidence>
<organism evidence="2 3">
    <name type="scientific">Leptospira barantonii</name>
    <dbReference type="NCBI Taxonomy" id="2023184"/>
    <lineage>
        <taxon>Bacteria</taxon>
        <taxon>Pseudomonadati</taxon>
        <taxon>Spirochaetota</taxon>
        <taxon>Spirochaetia</taxon>
        <taxon>Leptospirales</taxon>
        <taxon>Leptospiraceae</taxon>
        <taxon>Leptospira</taxon>
    </lineage>
</organism>
<keyword evidence="1" id="KW-0812">Transmembrane</keyword>
<feature type="transmembrane region" description="Helical" evidence="1">
    <location>
        <begin position="342"/>
        <end position="361"/>
    </location>
</feature>
<feature type="transmembrane region" description="Helical" evidence="1">
    <location>
        <begin position="74"/>
        <end position="93"/>
    </location>
</feature>
<feature type="transmembrane region" description="Helical" evidence="1">
    <location>
        <begin position="280"/>
        <end position="299"/>
    </location>
</feature>
<keyword evidence="1" id="KW-1133">Transmembrane helix</keyword>
<gene>
    <name evidence="2" type="ORF">EHQ76_13950</name>
</gene>
<dbReference type="AlphaFoldDB" id="A0A5F2B115"/>
<evidence type="ECO:0008006" key="4">
    <source>
        <dbReference type="Google" id="ProtNLM"/>
    </source>
</evidence>
<feature type="transmembrane region" description="Helical" evidence="1">
    <location>
        <begin position="130"/>
        <end position="148"/>
    </location>
</feature>
<evidence type="ECO:0000256" key="1">
    <source>
        <dbReference type="SAM" id="Phobius"/>
    </source>
</evidence>
<feature type="transmembrane region" description="Helical" evidence="1">
    <location>
        <begin position="154"/>
        <end position="187"/>
    </location>
</feature>
<dbReference type="RefSeq" id="WP_135671473.1">
    <property type="nucleotide sequence ID" value="NZ_RQGN01000071.1"/>
</dbReference>